<keyword evidence="2 4" id="KW-0238">DNA-binding</keyword>
<dbReference type="RefSeq" id="WP_146621740.1">
    <property type="nucleotide sequence ID" value="NZ_BJCC01000009.1"/>
</dbReference>
<dbReference type="PROSITE" id="PS51755">
    <property type="entry name" value="OMPR_PHOB"/>
    <property type="match status" value="1"/>
</dbReference>
<name>A0A4P5PAK2_9ENTE</name>
<dbReference type="CDD" id="cd00383">
    <property type="entry name" value="trans_reg_C"/>
    <property type="match status" value="1"/>
</dbReference>
<evidence type="ECO:0000256" key="3">
    <source>
        <dbReference type="ARBA" id="ARBA00023163"/>
    </source>
</evidence>
<dbReference type="EMBL" id="BJCC01000009">
    <property type="protein sequence ID" value="GCF93281.1"/>
    <property type="molecule type" value="Genomic_DNA"/>
</dbReference>
<dbReference type="Pfam" id="PF00486">
    <property type="entry name" value="Trans_reg_C"/>
    <property type="match status" value="1"/>
</dbReference>
<gene>
    <name evidence="6" type="ORF">NRIC_11720</name>
</gene>
<dbReference type="Gene3D" id="1.10.10.10">
    <property type="entry name" value="Winged helix-like DNA-binding domain superfamily/Winged helix DNA-binding domain"/>
    <property type="match status" value="1"/>
</dbReference>
<keyword evidence="1" id="KW-0805">Transcription regulation</keyword>
<accession>A0A4P5PAK2</accession>
<dbReference type="GO" id="GO:0000160">
    <property type="term" value="P:phosphorelay signal transduction system"/>
    <property type="evidence" value="ECO:0007669"/>
    <property type="project" value="InterPro"/>
</dbReference>
<feature type="DNA-binding region" description="OmpR/PhoB-type" evidence="4">
    <location>
        <begin position="125"/>
        <end position="224"/>
    </location>
</feature>
<dbReference type="GO" id="GO:0006355">
    <property type="term" value="P:regulation of DNA-templated transcription"/>
    <property type="evidence" value="ECO:0007669"/>
    <property type="project" value="InterPro"/>
</dbReference>
<dbReference type="SUPFAM" id="SSF46894">
    <property type="entry name" value="C-terminal effector domain of the bipartite response regulators"/>
    <property type="match status" value="1"/>
</dbReference>
<feature type="domain" description="OmpR/PhoB-type" evidence="5">
    <location>
        <begin position="125"/>
        <end position="224"/>
    </location>
</feature>
<protein>
    <submittedName>
        <fullName evidence="6">Transcriptional regulator</fullName>
    </submittedName>
</protein>
<dbReference type="Proteomes" id="UP000290567">
    <property type="component" value="Unassembled WGS sequence"/>
</dbReference>
<organism evidence="6 7">
    <name type="scientific">Enterococcus florum</name>
    <dbReference type="NCBI Taxonomy" id="2480627"/>
    <lineage>
        <taxon>Bacteria</taxon>
        <taxon>Bacillati</taxon>
        <taxon>Bacillota</taxon>
        <taxon>Bacilli</taxon>
        <taxon>Lactobacillales</taxon>
        <taxon>Enterococcaceae</taxon>
        <taxon>Enterococcus</taxon>
    </lineage>
</organism>
<dbReference type="SMART" id="SM00862">
    <property type="entry name" value="Trans_reg_C"/>
    <property type="match status" value="1"/>
</dbReference>
<reference evidence="7" key="1">
    <citation type="submission" date="2019-02" db="EMBL/GenBank/DDBJ databases">
        <title>Draft genome sequence of Enterococcus sp. Gos25-1.</title>
        <authorList>
            <person name="Tanaka N."/>
            <person name="Shiwa Y."/>
            <person name="Fujita N."/>
        </authorList>
    </citation>
    <scope>NUCLEOTIDE SEQUENCE [LARGE SCALE GENOMIC DNA]</scope>
    <source>
        <strain evidence="7">Gos25-1</strain>
    </source>
</reference>
<dbReference type="OrthoDB" id="2191463at2"/>
<dbReference type="GO" id="GO:0003677">
    <property type="term" value="F:DNA binding"/>
    <property type="evidence" value="ECO:0007669"/>
    <property type="project" value="UniProtKB-UniRule"/>
</dbReference>
<evidence type="ECO:0000259" key="5">
    <source>
        <dbReference type="PROSITE" id="PS51755"/>
    </source>
</evidence>
<proteinExistence type="predicted"/>
<evidence type="ECO:0000313" key="7">
    <source>
        <dbReference type="Proteomes" id="UP000290567"/>
    </source>
</evidence>
<evidence type="ECO:0000256" key="1">
    <source>
        <dbReference type="ARBA" id="ARBA00023015"/>
    </source>
</evidence>
<keyword evidence="3" id="KW-0804">Transcription</keyword>
<evidence type="ECO:0000256" key="4">
    <source>
        <dbReference type="PROSITE-ProRule" id="PRU01091"/>
    </source>
</evidence>
<dbReference type="InterPro" id="IPR001867">
    <property type="entry name" value="OmpR/PhoB-type_DNA-bd"/>
</dbReference>
<dbReference type="InterPro" id="IPR016032">
    <property type="entry name" value="Sig_transdc_resp-reg_C-effctor"/>
</dbReference>
<sequence length="225" mass="25927">MNRLLLLTKNILAEQEIVHRLQCLNYEVFCSATTLELINHVESTKEVLQLFPMIIFSETISSAEVNQILPKLIQDEKIIFRKVDTVLSENEQCGMEGAGILDWFHSNASIEELREKIPTTVEKYPYIFSADEGVYDIHSEKAKIESMIASLSNNEFKVFQKLRQEYGTIVSREELCELIWGELTQSRMVQLSSIVKNIRLKLEVAGNEGEVIKTVWRRGYKLRGL</sequence>
<dbReference type="InterPro" id="IPR036388">
    <property type="entry name" value="WH-like_DNA-bd_sf"/>
</dbReference>
<evidence type="ECO:0000313" key="6">
    <source>
        <dbReference type="EMBL" id="GCF93281.1"/>
    </source>
</evidence>
<comment type="caution">
    <text evidence="6">The sequence shown here is derived from an EMBL/GenBank/DDBJ whole genome shotgun (WGS) entry which is preliminary data.</text>
</comment>
<keyword evidence="7" id="KW-1185">Reference proteome</keyword>
<dbReference type="AlphaFoldDB" id="A0A4P5PAK2"/>
<evidence type="ECO:0000256" key="2">
    <source>
        <dbReference type="ARBA" id="ARBA00023125"/>
    </source>
</evidence>